<dbReference type="SUPFAM" id="SSF46785">
    <property type="entry name" value="Winged helix' DNA-binding domain"/>
    <property type="match status" value="1"/>
</dbReference>
<dbReference type="Gene3D" id="3.40.190.290">
    <property type="match status" value="1"/>
</dbReference>
<protein>
    <submittedName>
        <fullName evidence="6">LysR family transcriptional regulator</fullName>
    </submittedName>
</protein>
<gene>
    <name evidence="6" type="ORF">GFB49_07820</name>
</gene>
<dbReference type="AlphaFoldDB" id="A0A843YFW8"/>
<dbReference type="FunFam" id="1.10.10.10:FF:000001">
    <property type="entry name" value="LysR family transcriptional regulator"/>
    <property type="match status" value="1"/>
</dbReference>
<comment type="similarity">
    <text evidence="1">Belongs to the LysR transcriptional regulatory family.</text>
</comment>
<dbReference type="SUPFAM" id="SSF53850">
    <property type="entry name" value="Periplasmic binding protein-like II"/>
    <property type="match status" value="1"/>
</dbReference>
<organism evidence="6 7">
    <name type="scientific">Tritonibacter litoralis</name>
    <dbReference type="NCBI Taxonomy" id="2662264"/>
    <lineage>
        <taxon>Bacteria</taxon>
        <taxon>Pseudomonadati</taxon>
        <taxon>Pseudomonadota</taxon>
        <taxon>Alphaproteobacteria</taxon>
        <taxon>Rhodobacterales</taxon>
        <taxon>Paracoccaceae</taxon>
        <taxon>Tritonibacter</taxon>
    </lineage>
</organism>
<comment type="caution">
    <text evidence="6">The sequence shown here is derived from an EMBL/GenBank/DDBJ whole genome shotgun (WGS) entry which is preliminary data.</text>
</comment>
<keyword evidence="7" id="KW-1185">Reference proteome</keyword>
<dbReference type="GO" id="GO:0003677">
    <property type="term" value="F:DNA binding"/>
    <property type="evidence" value="ECO:0007669"/>
    <property type="project" value="UniProtKB-KW"/>
</dbReference>
<dbReference type="RefSeq" id="WP_153215291.1">
    <property type="nucleotide sequence ID" value="NZ_WIBF01000003.1"/>
</dbReference>
<keyword evidence="3" id="KW-0238">DNA-binding</keyword>
<dbReference type="Proteomes" id="UP000444174">
    <property type="component" value="Unassembled WGS sequence"/>
</dbReference>
<dbReference type="Gene3D" id="1.10.10.10">
    <property type="entry name" value="Winged helix-like DNA-binding domain superfamily/Winged helix DNA-binding domain"/>
    <property type="match status" value="1"/>
</dbReference>
<evidence type="ECO:0000256" key="1">
    <source>
        <dbReference type="ARBA" id="ARBA00009437"/>
    </source>
</evidence>
<proteinExistence type="inferred from homology"/>
<dbReference type="InterPro" id="IPR036388">
    <property type="entry name" value="WH-like_DNA-bd_sf"/>
</dbReference>
<sequence>MDKIETMRAFISVAQEHSFTGAGRRLGMSTKLVSKYVQQLESQLQTRLFHRTTRSVTLTEVGVAYLGRCRSILEQIDDLDALVREHQVELAGPIRITAPTGFGSTRLTEALIPFLRAHPDVHLDLKLSDSRVALVEEGMDLAVRIGALRDSTLIVRKLADMPLIVSAAPEYLDRYGRPQDPRALATHTCLVDENQANLNVWRFWSKSSGQEHVARLNVTTRANAPAVLARMAIGGLGIARSPKYAIQEALEQGMLEEILPNYRTDAYGVYALYPHNRHLTRRVRALIDHLSLEFSPKQPAAQHSQ</sequence>
<keyword evidence="4" id="KW-0804">Transcription</keyword>
<dbReference type="PANTHER" id="PTHR30537:SF5">
    <property type="entry name" value="HTH-TYPE TRANSCRIPTIONAL ACTIVATOR TTDR-RELATED"/>
    <property type="match status" value="1"/>
</dbReference>
<dbReference type="InterPro" id="IPR005119">
    <property type="entry name" value="LysR_subst-bd"/>
</dbReference>
<dbReference type="CDD" id="cd08422">
    <property type="entry name" value="PBP2_CrgA_like"/>
    <property type="match status" value="1"/>
</dbReference>
<feature type="domain" description="HTH lysR-type" evidence="5">
    <location>
        <begin position="1"/>
        <end position="59"/>
    </location>
</feature>
<evidence type="ECO:0000313" key="7">
    <source>
        <dbReference type="Proteomes" id="UP000444174"/>
    </source>
</evidence>
<dbReference type="EMBL" id="WIBF01000003">
    <property type="protein sequence ID" value="MQQ08354.1"/>
    <property type="molecule type" value="Genomic_DNA"/>
</dbReference>
<dbReference type="InterPro" id="IPR058163">
    <property type="entry name" value="LysR-type_TF_proteobact-type"/>
</dbReference>
<reference evidence="6 7" key="1">
    <citation type="submission" date="2019-10" db="EMBL/GenBank/DDBJ databases">
        <title>Epibacterium sp. nov., isolated from seawater.</title>
        <authorList>
            <person name="Zhang X."/>
            <person name="Li N."/>
        </authorList>
    </citation>
    <scope>NUCLEOTIDE SEQUENCE [LARGE SCALE GENOMIC DNA]</scope>
    <source>
        <strain evidence="6 7">SM1979</strain>
    </source>
</reference>
<dbReference type="Pfam" id="PF03466">
    <property type="entry name" value="LysR_substrate"/>
    <property type="match status" value="1"/>
</dbReference>
<dbReference type="Pfam" id="PF00126">
    <property type="entry name" value="HTH_1"/>
    <property type="match status" value="1"/>
</dbReference>
<evidence type="ECO:0000256" key="2">
    <source>
        <dbReference type="ARBA" id="ARBA00023015"/>
    </source>
</evidence>
<evidence type="ECO:0000259" key="5">
    <source>
        <dbReference type="PROSITE" id="PS50931"/>
    </source>
</evidence>
<dbReference type="PROSITE" id="PS50931">
    <property type="entry name" value="HTH_LYSR"/>
    <property type="match status" value="1"/>
</dbReference>
<dbReference type="InterPro" id="IPR000847">
    <property type="entry name" value="LysR_HTH_N"/>
</dbReference>
<evidence type="ECO:0000256" key="4">
    <source>
        <dbReference type="ARBA" id="ARBA00023163"/>
    </source>
</evidence>
<name>A0A843YFW8_9RHOB</name>
<evidence type="ECO:0000256" key="3">
    <source>
        <dbReference type="ARBA" id="ARBA00023125"/>
    </source>
</evidence>
<dbReference type="PANTHER" id="PTHR30537">
    <property type="entry name" value="HTH-TYPE TRANSCRIPTIONAL REGULATOR"/>
    <property type="match status" value="1"/>
</dbReference>
<evidence type="ECO:0000313" key="6">
    <source>
        <dbReference type="EMBL" id="MQQ08354.1"/>
    </source>
</evidence>
<dbReference type="GO" id="GO:0003700">
    <property type="term" value="F:DNA-binding transcription factor activity"/>
    <property type="evidence" value="ECO:0007669"/>
    <property type="project" value="InterPro"/>
</dbReference>
<accession>A0A843YFW8</accession>
<keyword evidence="2" id="KW-0805">Transcription regulation</keyword>
<dbReference type="InterPro" id="IPR036390">
    <property type="entry name" value="WH_DNA-bd_sf"/>
</dbReference>